<evidence type="ECO:0000256" key="2">
    <source>
        <dbReference type="ARBA" id="ARBA00022763"/>
    </source>
</evidence>
<dbReference type="OrthoDB" id="9787787at2"/>
<dbReference type="GO" id="GO:0006281">
    <property type="term" value="P:DNA repair"/>
    <property type="evidence" value="ECO:0007669"/>
    <property type="project" value="UniProtKB-KW"/>
</dbReference>
<evidence type="ECO:0000256" key="8">
    <source>
        <dbReference type="SAM" id="MobiDB-lite"/>
    </source>
</evidence>
<dbReference type="Gene3D" id="2.10.109.10">
    <property type="entry name" value="Umud Fragment, subunit A"/>
    <property type="match status" value="1"/>
</dbReference>
<evidence type="ECO:0000256" key="3">
    <source>
        <dbReference type="ARBA" id="ARBA00022801"/>
    </source>
</evidence>
<dbReference type="GO" id="GO:0009432">
    <property type="term" value="P:SOS response"/>
    <property type="evidence" value="ECO:0007669"/>
    <property type="project" value="UniProtKB-KW"/>
</dbReference>
<evidence type="ECO:0000256" key="7">
    <source>
        <dbReference type="RuleBase" id="RU003991"/>
    </source>
</evidence>
<dbReference type="InterPro" id="IPR015927">
    <property type="entry name" value="Peptidase_S24_S26A/B/C"/>
</dbReference>
<dbReference type="Proteomes" id="UP000184346">
    <property type="component" value="Unassembled WGS sequence"/>
</dbReference>
<feature type="domain" description="Peptidase S24/S26A/S26B/S26C" evidence="9">
    <location>
        <begin position="26"/>
        <end position="135"/>
    </location>
</feature>
<dbReference type="GO" id="GO:0006355">
    <property type="term" value="P:regulation of DNA-templated transcription"/>
    <property type="evidence" value="ECO:0007669"/>
    <property type="project" value="InterPro"/>
</dbReference>
<comment type="similarity">
    <text evidence="1 7">Belongs to the peptidase S24 family.</text>
</comment>
<dbReference type="STRING" id="1121942.SAMN02745148_01646"/>
<feature type="region of interest" description="Disordered" evidence="8">
    <location>
        <begin position="1"/>
        <end position="31"/>
    </location>
</feature>
<keyword evidence="6" id="KW-0742">SOS response</keyword>
<keyword evidence="4 7" id="KW-0068">Autocatalytic cleavage</keyword>
<dbReference type="InterPro" id="IPR036286">
    <property type="entry name" value="LexA/Signal_pep-like_sf"/>
</dbReference>
<evidence type="ECO:0000313" key="11">
    <source>
        <dbReference type="Proteomes" id="UP000184346"/>
    </source>
</evidence>
<evidence type="ECO:0000256" key="6">
    <source>
        <dbReference type="ARBA" id="ARBA00023236"/>
    </source>
</evidence>
<dbReference type="PANTHER" id="PTHR33516:SF2">
    <property type="entry name" value="LEXA REPRESSOR-RELATED"/>
    <property type="match status" value="1"/>
</dbReference>
<dbReference type="Pfam" id="PF00717">
    <property type="entry name" value="Peptidase_S24"/>
    <property type="match status" value="1"/>
</dbReference>
<dbReference type="PRINTS" id="PR00726">
    <property type="entry name" value="LEXASERPTASE"/>
</dbReference>
<gene>
    <name evidence="10" type="ORF">SAMN02745148_01646</name>
</gene>
<protein>
    <submittedName>
        <fullName evidence="10">DNA polymerase V</fullName>
    </submittedName>
</protein>
<dbReference type="GO" id="GO:0016787">
    <property type="term" value="F:hydrolase activity"/>
    <property type="evidence" value="ECO:0007669"/>
    <property type="project" value="UniProtKB-KW"/>
</dbReference>
<dbReference type="SUPFAM" id="SSF51306">
    <property type="entry name" value="LexA/Signal peptidase"/>
    <property type="match status" value="1"/>
</dbReference>
<reference evidence="10 11" key="1">
    <citation type="submission" date="2016-11" db="EMBL/GenBank/DDBJ databases">
        <authorList>
            <person name="Jaros S."/>
            <person name="Januszkiewicz K."/>
            <person name="Wedrychowicz H."/>
        </authorList>
    </citation>
    <scope>NUCLEOTIDE SEQUENCE [LARGE SCALE GENOMIC DNA]</scope>
    <source>
        <strain evidence="10 11">DSM 19980</strain>
    </source>
</reference>
<organism evidence="10 11">
    <name type="scientific">Modicisalibacter ilicicola DSM 19980</name>
    <dbReference type="NCBI Taxonomy" id="1121942"/>
    <lineage>
        <taxon>Bacteria</taxon>
        <taxon>Pseudomonadati</taxon>
        <taxon>Pseudomonadota</taxon>
        <taxon>Gammaproteobacteria</taxon>
        <taxon>Oceanospirillales</taxon>
        <taxon>Halomonadaceae</taxon>
        <taxon>Modicisalibacter</taxon>
    </lineage>
</organism>
<evidence type="ECO:0000259" key="9">
    <source>
        <dbReference type="Pfam" id="PF00717"/>
    </source>
</evidence>
<accession>A0A1M4YBF5</accession>
<dbReference type="InterPro" id="IPR006197">
    <property type="entry name" value="Peptidase_S24_LexA"/>
</dbReference>
<name>A0A1M4YBF5_9GAMM</name>
<proteinExistence type="inferred from homology"/>
<dbReference type="CDD" id="cd06529">
    <property type="entry name" value="S24_LexA-like"/>
    <property type="match status" value="1"/>
</dbReference>
<evidence type="ECO:0000313" key="10">
    <source>
        <dbReference type="EMBL" id="SHF02842.1"/>
    </source>
</evidence>
<dbReference type="InterPro" id="IPR039418">
    <property type="entry name" value="LexA-like"/>
</dbReference>
<keyword evidence="5" id="KW-0234">DNA repair</keyword>
<keyword evidence="11" id="KW-1185">Reference proteome</keyword>
<feature type="compositionally biased region" description="Polar residues" evidence="8">
    <location>
        <begin position="10"/>
        <end position="20"/>
    </location>
</feature>
<evidence type="ECO:0000256" key="4">
    <source>
        <dbReference type="ARBA" id="ARBA00022813"/>
    </source>
</evidence>
<dbReference type="PANTHER" id="PTHR33516">
    <property type="entry name" value="LEXA REPRESSOR"/>
    <property type="match status" value="1"/>
</dbReference>
<evidence type="ECO:0000256" key="5">
    <source>
        <dbReference type="ARBA" id="ARBA00023204"/>
    </source>
</evidence>
<evidence type="ECO:0000256" key="1">
    <source>
        <dbReference type="ARBA" id="ARBA00007484"/>
    </source>
</evidence>
<keyword evidence="2" id="KW-0227">DNA damage</keyword>
<keyword evidence="3 7" id="KW-0378">Hydrolase</keyword>
<dbReference type="GO" id="GO:0003677">
    <property type="term" value="F:DNA binding"/>
    <property type="evidence" value="ECO:0007669"/>
    <property type="project" value="InterPro"/>
</dbReference>
<dbReference type="NCBIfam" id="NF007621">
    <property type="entry name" value="PRK10276.1"/>
    <property type="match status" value="1"/>
</dbReference>
<sequence length="146" mass="16111">MGISHVACTPSRNTSITPCQTEHRGASGFPSPADDYREAPLDLNQYLIPRPASTFIMRVTGGHLATAGFHDGDLLIVDRSQTVRAGQWVVAIIDGELTLQQVENQGVRWWLRGGDPRKARLPLDGDDDCRLWGLVSHVIHDCRRAS</sequence>
<dbReference type="InterPro" id="IPR050077">
    <property type="entry name" value="LexA_repressor"/>
</dbReference>
<dbReference type="RefSeq" id="WP_072821634.1">
    <property type="nucleotide sequence ID" value="NZ_FQUJ01000006.1"/>
</dbReference>
<dbReference type="AlphaFoldDB" id="A0A1M4YBF5"/>
<dbReference type="EMBL" id="FQUJ01000006">
    <property type="protein sequence ID" value="SHF02842.1"/>
    <property type="molecule type" value="Genomic_DNA"/>
</dbReference>